<dbReference type="KEGG" id="tag:Tagg_0843"/>
<organism evidence="2 3">
    <name type="scientific">Thermosphaera aggregans (strain DSM 11486 / M11TL)</name>
    <dbReference type="NCBI Taxonomy" id="633148"/>
    <lineage>
        <taxon>Archaea</taxon>
        <taxon>Thermoproteota</taxon>
        <taxon>Thermoprotei</taxon>
        <taxon>Desulfurococcales</taxon>
        <taxon>Desulfurococcaceae</taxon>
        <taxon>Thermosphaera</taxon>
    </lineage>
</organism>
<dbReference type="Proteomes" id="UP000002376">
    <property type="component" value="Chromosome"/>
</dbReference>
<dbReference type="InterPro" id="IPR051162">
    <property type="entry name" value="T4SS_component"/>
</dbReference>
<name>D5U1W6_THEAM</name>
<reference evidence="3" key="2">
    <citation type="journal article" date="2010" name="Stand. Genomic Sci.">
        <title>Complete genome sequence of Thermosphaera aggregans type strain (M11TLT).</title>
        <authorList>
            <person name="Spring S."/>
            <person name="Rachel R."/>
            <person name="Lapidus A."/>
            <person name="Davenport K."/>
            <person name="Tice H."/>
            <person name="Copeland A."/>
            <person name="Cheng J.-F."/>
            <person name="Lucas S."/>
            <person name="Chen F."/>
            <person name="Nolan M."/>
            <person name="Bruce D."/>
            <person name="Goodwin L."/>
            <person name="Pitluck S."/>
            <person name="Ivanova N."/>
            <person name="Mavromatis K."/>
            <person name="Ovchinnikova G."/>
            <person name="Pati A."/>
            <person name="Chen A."/>
            <person name="Palaniappan K."/>
            <person name="Land M."/>
            <person name="Hauser L."/>
            <person name="Chang Y.-J."/>
            <person name="Jeffries C.C."/>
            <person name="Brettin T."/>
            <person name="Detter J.C."/>
            <person name="Tapia R."/>
            <person name="Han C."/>
            <person name="Heimerl T."/>
            <person name="Weikl F."/>
            <person name="Brambilla E."/>
            <person name="Goker M."/>
            <person name="Bristow J."/>
            <person name="Eisen J.A."/>
            <person name="Markowitz V."/>
            <person name="Hugenholtz P."/>
            <person name="Kyrpides N.C."/>
            <person name="Klenk H.-P."/>
        </authorList>
    </citation>
    <scope>NUCLEOTIDE SEQUENCE [LARGE SCALE GENOMIC DNA]</scope>
    <source>
        <strain evidence="3">DSM 11486 / M11TL</strain>
    </source>
</reference>
<evidence type="ECO:0000313" key="2">
    <source>
        <dbReference type="EMBL" id="ADG91116.1"/>
    </source>
</evidence>
<dbReference type="eggNOG" id="arCOG05935">
    <property type="taxonomic scope" value="Archaea"/>
</dbReference>
<protein>
    <submittedName>
        <fullName evidence="2">AAA ATPase</fullName>
    </submittedName>
</protein>
<evidence type="ECO:0000259" key="1">
    <source>
        <dbReference type="SMART" id="SM00382"/>
    </source>
</evidence>
<dbReference type="SUPFAM" id="SSF52540">
    <property type="entry name" value="P-loop containing nucleoside triphosphate hydrolases"/>
    <property type="match status" value="1"/>
</dbReference>
<dbReference type="eggNOG" id="arCOG00285">
    <property type="taxonomic scope" value="Archaea"/>
</dbReference>
<proteinExistence type="predicted"/>
<gene>
    <name evidence="2" type="ordered locus">Tagg_0843</name>
</gene>
<dbReference type="AlphaFoldDB" id="D5U1W6"/>
<dbReference type="Gene3D" id="3.40.50.300">
    <property type="entry name" value="P-loop containing nucleotide triphosphate hydrolases"/>
    <property type="match status" value="1"/>
</dbReference>
<evidence type="ECO:0000313" key="3">
    <source>
        <dbReference type="Proteomes" id="UP000002376"/>
    </source>
</evidence>
<reference key="3">
    <citation type="submission" date="2010-02" db="EMBL/GenBank/DDBJ databases">
        <title>Complete genome sequence of Thermosphaera aggregans type strain (M11TL).</title>
        <authorList>
            <consortium name="US DOE Joint Genome Institute (JGI-PGF)"/>
            <person name="Spring S."/>
            <person name="Lapidus A."/>
            <person name="Munk C."/>
            <person name="Schroeder M."/>
            <person name="Glavina Del Rio T."/>
            <person name="Tice H."/>
            <person name="Copeland A."/>
            <person name="Cheng J.-F."/>
            <person name="Lucas S."/>
            <person name="Chen F."/>
            <person name="Nolan M."/>
            <person name="Bruce D."/>
            <person name="Goodwin L."/>
            <person name="Pitluck S."/>
            <person name="Ivanova N."/>
            <person name="Mavromatis K."/>
            <person name="Ovchinnikova G."/>
            <person name="Pati A."/>
            <person name="Chen A."/>
            <person name="Palaniappan K."/>
            <person name="Land M."/>
            <person name="Hauser L."/>
            <person name="Chang Y.-J."/>
            <person name="Jeffries C.C."/>
            <person name="Brettin T."/>
            <person name="Detter J.C."/>
            <person name="Tapia R."/>
            <person name="Han C."/>
            <person name="Chain P."/>
            <person name="Heimerl T."/>
            <person name="Weik F."/>
            <person name="Goker M."/>
            <person name="Rachel R."/>
            <person name="Bristow J."/>
            <person name="Eisen J.A."/>
            <person name="Markowitz V."/>
            <person name="Hugenholtz P."/>
            <person name="Kyrpides N.C."/>
            <person name="Klenk H.-P."/>
        </authorList>
    </citation>
    <scope>NUCLEOTIDE SEQUENCE</scope>
    <source>
        <strain>DSM 11486</strain>
    </source>
</reference>
<dbReference type="HOGENOM" id="CLU_516412_0_0_2"/>
<dbReference type="SMART" id="SM00382">
    <property type="entry name" value="AAA"/>
    <property type="match status" value="1"/>
</dbReference>
<keyword evidence="3" id="KW-1185">Reference proteome</keyword>
<dbReference type="OrthoDB" id="10575at2157"/>
<dbReference type="CDD" id="cd01127">
    <property type="entry name" value="TrwB_TraG_TraD_VirD4"/>
    <property type="match status" value="1"/>
</dbReference>
<sequence>MKIIERIKATLGLAGGEVEMEPPDLVAKLGGGGVVVSRYLVCDSVDYSVRDFNESSARKYVETFASILDKLPVNSEVRIIKDEVDLKWFTRKLVNEILNTRVKLESALDEHSRVKHKVRLEVLSKLYEALLKGEPFTSTTLLVKIRVAAKTLEEARSILEYHESVVSRVFKTYYGLSLRRASKSELVRILRQDLNLEPWNSAPSVVAESRRLGFIHPFPLEKRSVFTDGVFLGVDLRDGRPVQIPVEQFFKHMVVIGPTGKGKTALLATLIESASIIDGLKTLSIDFKGDLAKYLPDKLVKALTPEDIVVNLAHKPPWLSNADWRMIVVDSLSTALNTDPGRVLEALELVEKTGVAALLHRGEGSILLPLFELFNRTPRYELLESIHRESVLLELQGRSTLFQNVYAGVVIGVLRNGLSRREGFGNLLVIDEAWRVSRLRSLVELFKEGRSWRVGVVIATQNPGDVPREILENASNLIFFGSLDADYVEKAVKSTGVGADYAQHVMKLGVGEALYVNTEEAAPVLLRVKTPMVLNSS</sequence>
<dbReference type="GeneID" id="9165859"/>
<dbReference type="InterPro" id="IPR003593">
    <property type="entry name" value="AAA+_ATPase"/>
</dbReference>
<dbReference type="RefSeq" id="WP_013129709.1">
    <property type="nucleotide sequence ID" value="NC_014160.1"/>
</dbReference>
<dbReference type="InterPro" id="IPR027417">
    <property type="entry name" value="P-loop_NTPase"/>
</dbReference>
<feature type="domain" description="AAA+ ATPase" evidence="1">
    <location>
        <begin position="249"/>
        <end position="489"/>
    </location>
</feature>
<accession>D5U1W6</accession>
<dbReference type="EMBL" id="CP001939">
    <property type="protein sequence ID" value="ADG91116.1"/>
    <property type="molecule type" value="Genomic_DNA"/>
</dbReference>
<dbReference type="PANTHER" id="PTHR30121">
    <property type="entry name" value="UNCHARACTERIZED PROTEIN YJGR-RELATED"/>
    <property type="match status" value="1"/>
</dbReference>
<dbReference type="STRING" id="633148.Tagg_0843"/>
<reference evidence="2 3" key="1">
    <citation type="journal article" date="2010" name="Stand. Genomic Sci.">
        <title>Complete genome sequence of Thermosphaera aggregans type strain (M11TL).</title>
        <authorList>
            <person name="Spring S."/>
            <person name="Rachel R."/>
            <person name="Lapidus A."/>
            <person name="Davenport K."/>
            <person name="Tice H."/>
            <person name="Copeland A."/>
            <person name="Cheng J.F."/>
            <person name="Lucas S."/>
            <person name="Chen F."/>
            <person name="Nolan M."/>
            <person name="Bruce D."/>
            <person name="Goodwin L."/>
            <person name="Pitluck S."/>
            <person name="Ivanova N."/>
            <person name="Mavromatis K."/>
            <person name="Ovchinnikova G."/>
            <person name="Pati A."/>
            <person name="Chen A."/>
            <person name="Palaniappan K."/>
            <person name="Land M."/>
            <person name="Hauser L."/>
            <person name="Chang Y.J."/>
            <person name="Jeffries C.C."/>
            <person name="Brettin T."/>
            <person name="Detter J.C."/>
            <person name="Tapia R."/>
            <person name="Han C."/>
            <person name="Heimerl T."/>
            <person name="Weikl F."/>
            <person name="Brambilla E."/>
            <person name="Goker M."/>
            <person name="Bristow J."/>
            <person name="Eisen J.A."/>
            <person name="Markowitz V."/>
            <person name="Hugenholtz P."/>
            <person name="Kyrpides N.C."/>
            <person name="Klenk H.P."/>
        </authorList>
    </citation>
    <scope>NUCLEOTIDE SEQUENCE [LARGE SCALE GENOMIC DNA]</scope>
    <source>
        <strain evidence="3">DSM 11486 / M11TL</strain>
    </source>
</reference>
<dbReference type="PANTHER" id="PTHR30121:SF6">
    <property type="entry name" value="SLR6007 PROTEIN"/>
    <property type="match status" value="1"/>
</dbReference>